<dbReference type="InterPro" id="IPR000847">
    <property type="entry name" value="LysR_HTH_N"/>
</dbReference>
<reference evidence="6 7" key="1">
    <citation type="submission" date="2020-07" db="EMBL/GenBank/DDBJ databases">
        <title>Halophilic bacteria isolated from french cheeses.</title>
        <authorList>
            <person name="Kothe C.I."/>
            <person name="Farah-Kraiem B."/>
            <person name="Renault P."/>
            <person name="Dridi B."/>
        </authorList>
    </citation>
    <scope>NUCLEOTIDE SEQUENCE [LARGE SCALE GENOMIC DNA]</scope>
    <source>
        <strain evidence="6 7">FME1</strain>
    </source>
</reference>
<dbReference type="Proteomes" id="UP001645039">
    <property type="component" value="Unassembled WGS sequence"/>
</dbReference>
<dbReference type="InterPro" id="IPR005119">
    <property type="entry name" value="LysR_subst-bd"/>
</dbReference>
<dbReference type="Pfam" id="PF03466">
    <property type="entry name" value="LysR_substrate"/>
    <property type="match status" value="1"/>
</dbReference>
<protein>
    <submittedName>
        <fullName evidence="6">LysR family transcriptional regulator</fullName>
    </submittedName>
</protein>
<name>A0ABR9EWK5_9GAMM</name>
<evidence type="ECO:0000256" key="2">
    <source>
        <dbReference type="ARBA" id="ARBA00023015"/>
    </source>
</evidence>
<gene>
    <name evidence="6" type="ORF">EI168_00565</name>
</gene>
<evidence type="ECO:0000313" key="7">
    <source>
        <dbReference type="Proteomes" id="UP001645039"/>
    </source>
</evidence>
<dbReference type="PROSITE" id="PS50931">
    <property type="entry name" value="HTH_LYSR"/>
    <property type="match status" value="1"/>
</dbReference>
<keyword evidence="3" id="KW-0238">DNA-binding</keyword>
<dbReference type="RefSeq" id="WP_096277756.1">
    <property type="nucleotide sequence ID" value="NZ_CBCSBM010000003.1"/>
</dbReference>
<evidence type="ECO:0000259" key="5">
    <source>
        <dbReference type="PROSITE" id="PS50931"/>
    </source>
</evidence>
<proteinExistence type="inferred from homology"/>
<dbReference type="Gene3D" id="3.40.190.290">
    <property type="match status" value="1"/>
</dbReference>
<comment type="similarity">
    <text evidence="1">Belongs to the LysR transcriptional regulatory family.</text>
</comment>
<dbReference type="PANTHER" id="PTHR30427">
    <property type="entry name" value="TRANSCRIPTIONAL ACTIVATOR PROTEIN LYSR"/>
    <property type="match status" value="1"/>
</dbReference>
<dbReference type="PRINTS" id="PR00039">
    <property type="entry name" value="HTHLYSR"/>
</dbReference>
<dbReference type="SUPFAM" id="SSF53850">
    <property type="entry name" value="Periplasmic binding protein-like II"/>
    <property type="match status" value="1"/>
</dbReference>
<dbReference type="SUPFAM" id="SSF46785">
    <property type="entry name" value="Winged helix' DNA-binding domain"/>
    <property type="match status" value="1"/>
</dbReference>
<evidence type="ECO:0000256" key="4">
    <source>
        <dbReference type="ARBA" id="ARBA00023163"/>
    </source>
</evidence>
<accession>A0ABR9EWK5</accession>
<feature type="domain" description="HTH lysR-type" evidence="5">
    <location>
        <begin position="4"/>
        <end position="61"/>
    </location>
</feature>
<keyword evidence="7" id="KW-1185">Reference proteome</keyword>
<dbReference type="EMBL" id="RRZD01000001">
    <property type="protein sequence ID" value="MBE0398603.1"/>
    <property type="molecule type" value="Genomic_DNA"/>
</dbReference>
<evidence type="ECO:0000256" key="1">
    <source>
        <dbReference type="ARBA" id="ARBA00009437"/>
    </source>
</evidence>
<keyword evidence="4" id="KW-0804">Transcription</keyword>
<dbReference type="Pfam" id="PF00126">
    <property type="entry name" value="HTH_1"/>
    <property type="match status" value="1"/>
</dbReference>
<dbReference type="Gene3D" id="1.10.10.10">
    <property type="entry name" value="Winged helix-like DNA-binding domain superfamily/Winged helix DNA-binding domain"/>
    <property type="match status" value="1"/>
</dbReference>
<dbReference type="InterPro" id="IPR036388">
    <property type="entry name" value="WH-like_DNA-bd_sf"/>
</dbReference>
<sequence>MRALNHRQVSAFRAVMLSGSMTAAGRILHISQPAVTRLIRDLEEDLGLTLFNRKWASIQPTPNAVALFREVEKYFDAMERIRDSAHQLREKQEGRLRIAAMSTLSSGALPEAIRRFRAIQPGTGFFIHSDNSVYILNAMQRDEFSIGFGRVPAERTDINHTAMPTSSVVCLLPKTNPLANKTSISVEDLDGQPFISLGISSLLRMQIEDAMDEAGVRPGSTVQTLYSNTVSSYVAAGLGIAVTDIFSVMGTNLTNIAVRPFTANIKFQFSAIFSSLEHTENSKLFAQIFNEIVAEQIINIEKTYTN</sequence>
<evidence type="ECO:0000256" key="3">
    <source>
        <dbReference type="ARBA" id="ARBA00023125"/>
    </source>
</evidence>
<comment type="caution">
    <text evidence="6">The sequence shown here is derived from an EMBL/GenBank/DDBJ whole genome shotgun (WGS) entry which is preliminary data.</text>
</comment>
<keyword evidence="2" id="KW-0805">Transcription regulation</keyword>
<dbReference type="InterPro" id="IPR036390">
    <property type="entry name" value="WH_DNA-bd_sf"/>
</dbReference>
<organism evidence="6 7">
    <name type="scientific">Halomonas casei</name>
    <dbReference type="NCBI Taxonomy" id="2742613"/>
    <lineage>
        <taxon>Bacteria</taxon>
        <taxon>Pseudomonadati</taxon>
        <taxon>Pseudomonadota</taxon>
        <taxon>Gammaproteobacteria</taxon>
        <taxon>Oceanospirillales</taxon>
        <taxon>Halomonadaceae</taxon>
        <taxon>Halomonas</taxon>
    </lineage>
</organism>
<evidence type="ECO:0000313" key="6">
    <source>
        <dbReference type="EMBL" id="MBE0398603.1"/>
    </source>
</evidence>
<dbReference type="PANTHER" id="PTHR30427:SF1">
    <property type="entry name" value="TRANSCRIPTIONAL ACTIVATOR PROTEIN LYSR"/>
    <property type="match status" value="1"/>
</dbReference>